<proteinExistence type="inferred from homology"/>
<comment type="catalytic activity">
    <reaction evidence="3">
        <text>an (S)-2-haloacid + H2O = a (2R)-2-hydroxycarboxylate + a halide anion + H(+)</text>
        <dbReference type="Rhea" id="RHEA:11192"/>
        <dbReference type="ChEBI" id="CHEBI:15377"/>
        <dbReference type="ChEBI" id="CHEBI:15378"/>
        <dbReference type="ChEBI" id="CHEBI:16042"/>
        <dbReference type="ChEBI" id="CHEBI:58314"/>
        <dbReference type="ChEBI" id="CHEBI:137405"/>
        <dbReference type="EC" id="3.8.1.2"/>
    </reaction>
</comment>
<dbReference type="Gene3D" id="1.10.150.240">
    <property type="entry name" value="Putative phosphatase, domain 2"/>
    <property type="match status" value="1"/>
</dbReference>
<dbReference type="InterPro" id="IPR036412">
    <property type="entry name" value="HAD-like_sf"/>
</dbReference>
<dbReference type="NCBIfam" id="TIGR01509">
    <property type="entry name" value="HAD-SF-IA-v3"/>
    <property type="match status" value="1"/>
</dbReference>
<sequence>MARIEACVFDAYGTLFDVQAAARHLAARLGDRWQPLAEVWRAKQLQYTWLRALMGRYVDFWQVTGEALDHALDAVGLADAGLREELMGLYARLDAYPEVPQVLEALRARGLRLAILSNGAPEMLASAVEAAGVGGLLDAVLSVDEVGTYKPHPSVYRLAVDRFGLPAERMGFVSSNGWDAHAAKAFGYRVVWCNRHGLPRERIPQAPDAEVRDLTALPDVLEGLA</sequence>
<dbReference type="NCBIfam" id="TIGR01428">
    <property type="entry name" value="HAD_type_II"/>
    <property type="match status" value="1"/>
</dbReference>
<evidence type="ECO:0000256" key="1">
    <source>
        <dbReference type="ARBA" id="ARBA00008106"/>
    </source>
</evidence>
<dbReference type="OrthoDB" id="5865007at2"/>
<dbReference type="EMBL" id="RJVI01000001">
    <property type="protein sequence ID" value="ROR34554.1"/>
    <property type="molecule type" value="Genomic_DNA"/>
</dbReference>
<dbReference type="SFLD" id="SFLDG01129">
    <property type="entry name" value="C1.5:_HAD__Beta-PGM__Phosphata"/>
    <property type="match status" value="1"/>
</dbReference>
<dbReference type="SFLD" id="SFLDG01135">
    <property type="entry name" value="C1.5.6:_HAD__Beta-PGM__Phospha"/>
    <property type="match status" value="1"/>
</dbReference>
<dbReference type="InterPro" id="IPR051540">
    <property type="entry name" value="S-2-haloacid_dehalogenase"/>
</dbReference>
<dbReference type="SUPFAM" id="SSF56784">
    <property type="entry name" value="HAD-like"/>
    <property type="match status" value="1"/>
</dbReference>
<dbReference type="NCBIfam" id="TIGR01493">
    <property type="entry name" value="HAD-SF-IA-v2"/>
    <property type="match status" value="1"/>
</dbReference>
<dbReference type="Pfam" id="PF00702">
    <property type="entry name" value="Hydrolase"/>
    <property type="match status" value="1"/>
</dbReference>
<accession>A0A3N1Y6V6</accession>
<evidence type="ECO:0000256" key="3">
    <source>
        <dbReference type="RuleBase" id="RU368077"/>
    </source>
</evidence>
<dbReference type="GO" id="GO:0018784">
    <property type="term" value="F:(S)-2-haloacid dehalogenase activity"/>
    <property type="evidence" value="ECO:0007669"/>
    <property type="project" value="UniProtKB-UniRule"/>
</dbReference>
<dbReference type="InterPro" id="IPR006328">
    <property type="entry name" value="2-HAD"/>
</dbReference>
<evidence type="ECO:0000256" key="2">
    <source>
        <dbReference type="ARBA" id="ARBA00022801"/>
    </source>
</evidence>
<name>A0A3N1Y6V6_9GAMM</name>
<reference evidence="4 5" key="1">
    <citation type="submission" date="2018-11" db="EMBL/GenBank/DDBJ databases">
        <title>Genomic Encyclopedia of Type Strains, Phase IV (KMG-IV): sequencing the most valuable type-strain genomes for metagenomic binning, comparative biology and taxonomic classification.</title>
        <authorList>
            <person name="Goeker M."/>
        </authorList>
    </citation>
    <scope>NUCLEOTIDE SEQUENCE [LARGE SCALE GENOMIC DNA]</scope>
    <source>
        <strain evidence="4 5">DSM 100275</strain>
    </source>
</reference>
<dbReference type="InterPro" id="IPR006439">
    <property type="entry name" value="HAD-SF_hydro_IA"/>
</dbReference>
<evidence type="ECO:0000313" key="5">
    <source>
        <dbReference type="Proteomes" id="UP000276634"/>
    </source>
</evidence>
<keyword evidence="5" id="KW-1185">Reference proteome</keyword>
<protein>
    <recommendedName>
        <fullName evidence="3">(S)-2-haloacid dehalogenase</fullName>
        <ecNumber evidence="3">3.8.1.2</ecNumber>
    </recommendedName>
    <alternativeName>
        <fullName evidence="3">2-haloalkanoic acid dehalogenase</fullName>
    </alternativeName>
    <alternativeName>
        <fullName evidence="3">Halocarboxylic acid halidohydrolase</fullName>
    </alternativeName>
    <alternativeName>
        <fullName evidence="3">L-2-haloacid dehalogenase</fullName>
    </alternativeName>
</protein>
<dbReference type="EC" id="3.8.1.2" evidence="3"/>
<comment type="caution">
    <text evidence="4">The sequence shown here is derived from an EMBL/GenBank/DDBJ whole genome shotgun (WGS) entry which is preliminary data.</text>
</comment>
<dbReference type="PRINTS" id="PR00413">
    <property type="entry name" value="HADHALOGNASE"/>
</dbReference>
<dbReference type="PANTHER" id="PTHR43316">
    <property type="entry name" value="HYDROLASE, HALOACID DELAHOGENASE-RELATED"/>
    <property type="match status" value="1"/>
</dbReference>
<comment type="similarity">
    <text evidence="1 3">Belongs to the HAD-like hydrolase superfamily. S-2-haloalkanoic acid dehalogenase family.</text>
</comment>
<dbReference type="SFLD" id="SFLDF00045">
    <property type="entry name" value="2-haloacid_dehalogenase"/>
    <property type="match status" value="1"/>
</dbReference>
<organism evidence="4 5">
    <name type="scientific">Inmirania thermothiophila</name>
    <dbReference type="NCBI Taxonomy" id="1750597"/>
    <lineage>
        <taxon>Bacteria</taxon>
        <taxon>Pseudomonadati</taxon>
        <taxon>Pseudomonadota</taxon>
        <taxon>Gammaproteobacteria</taxon>
        <taxon>Chromatiales</taxon>
        <taxon>Ectothiorhodospiraceae</taxon>
        <taxon>Inmirania</taxon>
    </lineage>
</organism>
<evidence type="ECO:0000313" key="4">
    <source>
        <dbReference type="EMBL" id="ROR34554.1"/>
    </source>
</evidence>
<dbReference type="AlphaFoldDB" id="A0A3N1Y6V6"/>
<dbReference type="Proteomes" id="UP000276634">
    <property type="component" value="Unassembled WGS sequence"/>
</dbReference>
<gene>
    <name evidence="4" type="ORF">EDC57_0452</name>
</gene>
<dbReference type="InterPro" id="IPR023214">
    <property type="entry name" value="HAD_sf"/>
</dbReference>
<dbReference type="CDD" id="cd02588">
    <property type="entry name" value="HAD_L2-DEX"/>
    <property type="match status" value="1"/>
</dbReference>
<keyword evidence="2 3" id="KW-0378">Hydrolase</keyword>
<dbReference type="PANTHER" id="PTHR43316:SF3">
    <property type="entry name" value="HALOACID DEHALOGENASE, TYPE II (AFU_ORTHOLOGUE AFUA_2G07750)-RELATED"/>
    <property type="match status" value="1"/>
</dbReference>
<dbReference type="Gene3D" id="3.40.50.1000">
    <property type="entry name" value="HAD superfamily/HAD-like"/>
    <property type="match status" value="1"/>
</dbReference>
<dbReference type="RefSeq" id="WP_123399833.1">
    <property type="nucleotide sequence ID" value="NZ_RJVI01000001.1"/>
</dbReference>
<comment type="function">
    <text evidence="3">Catalyzes the hydrolytic dehalogenation of small (S)-2-haloalkanoic acids to yield the corresponding (R)-2-hydroxyalkanoic acids.</text>
</comment>
<dbReference type="SFLD" id="SFLDS00003">
    <property type="entry name" value="Haloacid_Dehalogenase"/>
    <property type="match status" value="1"/>
</dbReference>
<dbReference type="InterPro" id="IPR023198">
    <property type="entry name" value="PGP-like_dom2"/>
</dbReference>